<proteinExistence type="predicted"/>
<evidence type="ECO:0000313" key="2">
    <source>
        <dbReference type="Proteomes" id="UP001176468"/>
    </source>
</evidence>
<sequence length="101" mass="10786">MADVTLTIGDRRHTVACPAGQEDQVRRLGTMLDAHWADASRASGGLDGERTMLFVALMLADSLNDAERRAPTEGGGSVHLDRVAARLEDLADALEKSARNA</sequence>
<keyword evidence="2" id="KW-1185">Reference proteome</keyword>
<reference evidence="1" key="1">
    <citation type="submission" date="2023-07" db="EMBL/GenBank/DDBJ databases">
        <authorList>
            <person name="Kim M.K."/>
        </authorList>
    </citation>
    <scope>NUCLEOTIDE SEQUENCE</scope>
    <source>
        <strain evidence="1">CA1-15</strain>
    </source>
</reference>
<dbReference type="RefSeq" id="WP_304560935.1">
    <property type="nucleotide sequence ID" value="NZ_JAUQSZ010000005.1"/>
</dbReference>
<protein>
    <submittedName>
        <fullName evidence="1">Cell division protein ZapA</fullName>
    </submittedName>
</protein>
<gene>
    <name evidence="1" type="ORF">Q5H94_09040</name>
</gene>
<name>A0ABT8ZY28_9SPHN</name>
<dbReference type="Proteomes" id="UP001176468">
    <property type="component" value="Unassembled WGS sequence"/>
</dbReference>
<keyword evidence="1" id="KW-0131">Cell cycle</keyword>
<dbReference type="SUPFAM" id="SSF102829">
    <property type="entry name" value="Cell division protein ZapA-like"/>
    <property type="match status" value="1"/>
</dbReference>
<keyword evidence="1" id="KW-0132">Cell division</keyword>
<accession>A0ABT8ZY28</accession>
<dbReference type="Pfam" id="PF05164">
    <property type="entry name" value="ZapA"/>
    <property type="match status" value="1"/>
</dbReference>
<dbReference type="GO" id="GO:0051301">
    <property type="term" value="P:cell division"/>
    <property type="evidence" value="ECO:0007669"/>
    <property type="project" value="UniProtKB-KW"/>
</dbReference>
<organism evidence="1 2">
    <name type="scientific">Sphingomonas immobilis</name>
    <dbReference type="NCBI Taxonomy" id="3063997"/>
    <lineage>
        <taxon>Bacteria</taxon>
        <taxon>Pseudomonadati</taxon>
        <taxon>Pseudomonadota</taxon>
        <taxon>Alphaproteobacteria</taxon>
        <taxon>Sphingomonadales</taxon>
        <taxon>Sphingomonadaceae</taxon>
        <taxon>Sphingomonas</taxon>
    </lineage>
</organism>
<dbReference type="InterPro" id="IPR007838">
    <property type="entry name" value="Cell_div_ZapA-like"/>
</dbReference>
<comment type="caution">
    <text evidence="1">The sequence shown here is derived from an EMBL/GenBank/DDBJ whole genome shotgun (WGS) entry which is preliminary data.</text>
</comment>
<dbReference type="InterPro" id="IPR036192">
    <property type="entry name" value="Cell_div_ZapA-like_sf"/>
</dbReference>
<evidence type="ECO:0000313" key="1">
    <source>
        <dbReference type="EMBL" id="MDO7842473.1"/>
    </source>
</evidence>
<dbReference type="EMBL" id="JAUQSZ010000005">
    <property type="protein sequence ID" value="MDO7842473.1"/>
    <property type="molecule type" value="Genomic_DNA"/>
</dbReference>